<sequence length="574" mass="63234">MPTVILLDVSLSMSRSVDVSTPSQNEEVERLELRKDLAAHGCHSLLDHFAQHCKLEFACLISFSSVCKILMPFTRDFESIKNALNLVEEGDKTSIDVGLVGAAQHILEEWGNGTPCQIVLVTDGNAGIGQHAMQKSLMSPHSRGAAQFPLPFPFPAKLNIVCIANPSEPGFQTSKPLYQRLIELNGEGDILIPEGGLSKKSVSELFDQLIKNNFSSYSGTLHCGNLSAPITLSPPPQPYCRHHDFEVIRVSVDSAIQVLGFLNTGDVSSPPAFSRHLVLPLSTKGDMVMLPKADGGSDDESGNDEGKIPSFCVLLHGGLKRENTVALCQVGDNWYGILYSWADNKKKSNLMLSIFVPGNDVIPWMGKLSNLGPASLLPTNPYGPNESSTPFPLKIQEEKSYALNCVVWVRQGGLQSDIQKILRHARKLPDKTQSFYKELNRVRRAALSYGFGELLEGLASVLERECTLLPSSSHPVAAIQLQHAYEALRNHDKTYSDYSGSEISEVSSDYSDENIGTTSSEGVYVFEELEEEEYQGLMVVGPYMLEPDAGDVVEVVPNQPDMEWRRDPKRLNEW</sequence>
<evidence type="ECO:0000259" key="6">
    <source>
        <dbReference type="Pfam" id="PF19435"/>
    </source>
</evidence>
<evidence type="ECO:0000256" key="2">
    <source>
        <dbReference type="ARBA" id="ARBA00016816"/>
    </source>
</evidence>
<feature type="domain" description="VWFA" evidence="5">
    <location>
        <begin position="3"/>
        <end position="124"/>
    </location>
</feature>
<name>A0A3R7SSD9_PENVA</name>
<evidence type="ECO:0000256" key="4">
    <source>
        <dbReference type="ARBA" id="ARBA00061449"/>
    </source>
</evidence>
<evidence type="ECO:0000313" key="8">
    <source>
        <dbReference type="EMBL" id="ROT72931.1"/>
    </source>
</evidence>
<evidence type="ECO:0000259" key="5">
    <source>
        <dbReference type="Pfam" id="PF13519"/>
    </source>
</evidence>
<evidence type="ECO:0000313" key="9">
    <source>
        <dbReference type="Proteomes" id="UP000283509"/>
    </source>
</evidence>
<keyword evidence="9" id="KW-1185">Reference proteome</keyword>
<dbReference type="STRING" id="6689.A0A3R7SSD9"/>
<evidence type="ECO:0000259" key="7">
    <source>
        <dbReference type="Pfam" id="PF20504"/>
    </source>
</evidence>
<feature type="domain" description="Integrator complex subunit 14 C-terminal" evidence="7">
    <location>
        <begin position="406"/>
        <end position="511"/>
    </location>
</feature>
<organism evidence="8 9">
    <name type="scientific">Penaeus vannamei</name>
    <name type="common">Whiteleg shrimp</name>
    <name type="synonym">Litopenaeus vannamei</name>
    <dbReference type="NCBI Taxonomy" id="6689"/>
    <lineage>
        <taxon>Eukaryota</taxon>
        <taxon>Metazoa</taxon>
        <taxon>Ecdysozoa</taxon>
        <taxon>Arthropoda</taxon>
        <taxon>Crustacea</taxon>
        <taxon>Multicrustacea</taxon>
        <taxon>Malacostraca</taxon>
        <taxon>Eumalacostraca</taxon>
        <taxon>Eucarida</taxon>
        <taxon>Decapoda</taxon>
        <taxon>Dendrobranchiata</taxon>
        <taxon>Penaeoidea</taxon>
        <taxon>Penaeidae</taxon>
        <taxon>Penaeus</taxon>
    </lineage>
</organism>
<comment type="similarity">
    <text evidence="4">Belongs to the Integrator subunit 14 family.</text>
</comment>
<gene>
    <name evidence="8" type="ORF">C7M84_008657</name>
</gene>
<reference evidence="8 9" key="2">
    <citation type="submission" date="2019-01" db="EMBL/GenBank/DDBJ databases">
        <title>The decoding of complex shrimp genome reveals the adaptation for benthos swimmer, frequently molting mechanism and breeding impact on genome.</title>
        <authorList>
            <person name="Sun Y."/>
            <person name="Gao Y."/>
            <person name="Yu Y."/>
        </authorList>
    </citation>
    <scope>NUCLEOTIDE SEQUENCE [LARGE SCALE GENOMIC DNA]</scope>
    <source>
        <tissue evidence="8">Muscle</tissue>
    </source>
</reference>
<dbReference type="AlphaFoldDB" id="A0A3R7SSD9"/>
<dbReference type="PANTHER" id="PTHR13532">
    <property type="match status" value="1"/>
</dbReference>
<proteinExistence type="inferred from homology"/>
<dbReference type="Gene3D" id="3.40.50.410">
    <property type="entry name" value="von Willebrand factor, type A domain"/>
    <property type="match status" value="1"/>
</dbReference>
<feature type="domain" description="Integrator complex subunit 14 beta-barrel" evidence="6">
    <location>
        <begin position="214"/>
        <end position="358"/>
    </location>
</feature>
<dbReference type="Pfam" id="PF20504">
    <property type="entry name" value="IntS14_C"/>
    <property type="match status" value="1"/>
</dbReference>
<dbReference type="InterPro" id="IPR046471">
    <property type="entry name" value="IntS14_C"/>
</dbReference>
<dbReference type="OrthoDB" id="2374335at2759"/>
<dbReference type="InterPro" id="IPR036465">
    <property type="entry name" value="vWFA_dom_sf"/>
</dbReference>
<dbReference type="Proteomes" id="UP000283509">
    <property type="component" value="Unassembled WGS sequence"/>
</dbReference>
<dbReference type="InterPro" id="IPR002035">
    <property type="entry name" value="VWF_A"/>
</dbReference>
<dbReference type="GO" id="GO:0034472">
    <property type="term" value="P:snRNA 3'-end processing"/>
    <property type="evidence" value="ECO:0007669"/>
    <property type="project" value="TreeGrafter"/>
</dbReference>
<accession>A0A3R7SSD9</accession>
<dbReference type="PANTHER" id="PTHR13532:SF3">
    <property type="entry name" value="INTEGRATOR COMPLEX SUBUNIT 14"/>
    <property type="match status" value="1"/>
</dbReference>
<dbReference type="EMBL" id="QCYY01002088">
    <property type="protein sequence ID" value="ROT72931.1"/>
    <property type="molecule type" value="Genomic_DNA"/>
</dbReference>
<dbReference type="InterPro" id="IPR045814">
    <property type="entry name" value="IntS14_b-barrel"/>
</dbReference>
<comment type="caution">
    <text evidence="8">The sequence shown here is derived from an EMBL/GenBank/DDBJ whole genome shotgun (WGS) entry which is preliminary data.</text>
</comment>
<dbReference type="GO" id="GO:0032039">
    <property type="term" value="C:integrator complex"/>
    <property type="evidence" value="ECO:0007669"/>
    <property type="project" value="InterPro"/>
</dbReference>
<dbReference type="Pfam" id="PF19435">
    <property type="entry name" value="IntS14_b-barrel"/>
    <property type="match status" value="1"/>
</dbReference>
<dbReference type="Pfam" id="PF13519">
    <property type="entry name" value="VWA_2"/>
    <property type="match status" value="1"/>
</dbReference>
<protein>
    <recommendedName>
        <fullName evidence="2">Integrator complex subunit 14</fullName>
    </recommendedName>
</protein>
<dbReference type="InterPro" id="IPR039841">
    <property type="entry name" value="INTS14"/>
</dbReference>
<reference evidence="8 9" key="1">
    <citation type="submission" date="2018-04" db="EMBL/GenBank/DDBJ databases">
        <authorList>
            <person name="Zhang X."/>
            <person name="Yuan J."/>
            <person name="Li F."/>
            <person name="Xiang J."/>
        </authorList>
    </citation>
    <scope>NUCLEOTIDE SEQUENCE [LARGE SCALE GENOMIC DNA]</scope>
    <source>
        <tissue evidence="8">Muscle</tissue>
    </source>
</reference>
<dbReference type="SUPFAM" id="SSF53300">
    <property type="entry name" value="vWA-like"/>
    <property type="match status" value="1"/>
</dbReference>
<comment type="subcellular location">
    <subcellularLocation>
        <location evidence="1">Nucleus</location>
    </subcellularLocation>
</comment>
<evidence type="ECO:0000256" key="3">
    <source>
        <dbReference type="ARBA" id="ARBA00023242"/>
    </source>
</evidence>
<dbReference type="CDD" id="cd00198">
    <property type="entry name" value="vWFA"/>
    <property type="match status" value="1"/>
</dbReference>
<keyword evidence="3" id="KW-0539">Nucleus</keyword>
<evidence type="ECO:0000256" key="1">
    <source>
        <dbReference type="ARBA" id="ARBA00004123"/>
    </source>
</evidence>